<sequence length="173" mass="19170">MKLRTVFLAAAAATLAACATAPKPLQGSFTEVNPRDSVAAPQVGAPVRWGGRIITTTPGQNSTCFQLVSRPLSGTGRPLSSAPDATDGRFIACRAGFYDPAVFAEGREVTFVGRIDGYESTRIGDYDYQLPHVAADVVYLWPEVREVEVRPYPYPYSYYDPFWGPRWGRWGWW</sequence>
<feature type="chain" id="PRO_5045531223" evidence="1">
    <location>
        <begin position="20"/>
        <end position="173"/>
    </location>
</feature>
<accession>A0ABU9J0Z5</accession>
<dbReference type="InterPro" id="IPR004658">
    <property type="entry name" value="OMP_Slp"/>
</dbReference>
<dbReference type="Pfam" id="PF03843">
    <property type="entry name" value="Slp"/>
    <property type="match status" value="1"/>
</dbReference>
<keyword evidence="1" id="KW-0732">Signal</keyword>
<dbReference type="RefSeq" id="WP_341726094.1">
    <property type="nucleotide sequence ID" value="NZ_JBBWWT010000004.1"/>
</dbReference>
<dbReference type="PROSITE" id="PS51257">
    <property type="entry name" value="PROKAR_LIPOPROTEIN"/>
    <property type="match status" value="1"/>
</dbReference>
<evidence type="ECO:0000313" key="3">
    <source>
        <dbReference type="Proteomes" id="UP001459204"/>
    </source>
</evidence>
<keyword evidence="3" id="KW-1185">Reference proteome</keyword>
<name>A0ABU9J0Z5_9GAMM</name>
<dbReference type="PIRSF" id="PIRSF004982">
    <property type="entry name" value="SlP"/>
    <property type="match status" value="1"/>
</dbReference>
<organism evidence="2 3">
    <name type="scientific">Pseudoxanthomonas putridarboris</name>
    <dbReference type="NCBI Taxonomy" id="752605"/>
    <lineage>
        <taxon>Bacteria</taxon>
        <taxon>Pseudomonadati</taxon>
        <taxon>Pseudomonadota</taxon>
        <taxon>Gammaproteobacteria</taxon>
        <taxon>Lysobacterales</taxon>
        <taxon>Lysobacteraceae</taxon>
        <taxon>Pseudoxanthomonas</taxon>
    </lineage>
</organism>
<dbReference type="PANTHER" id="PTHR37530:SF1">
    <property type="entry name" value="OUTER MEMBRANE PROTEIN SLP"/>
    <property type="match status" value="1"/>
</dbReference>
<evidence type="ECO:0000256" key="1">
    <source>
        <dbReference type="SAM" id="SignalP"/>
    </source>
</evidence>
<proteinExistence type="predicted"/>
<comment type="caution">
    <text evidence="2">The sequence shown here is derived from an EMBL/GenBank/DDBJ whole genome shotgun (WGS) entry which is preliminary data.</text>
</comment>
<gene>
    <name evidence="2" type="ORF">AAD027_11110</name>
</gene>
<dbReference type="PANTHER" id="PTHR37530">
    <property type="entry name" value="OUTER MEMBRANE PROTEIN SLP"/>
    <property type="match status" value="1"/>
</dbReference>
<dbReference type="Proteomes" id="UP001459204">
    <property type="component" value="Unassembled WGS sequence"/>
</dbReference>
<feature type="signal peptide" evidence="1">
    <location>
        <begin position="1"/>
        <end position="19"/>
    </location>
</feature>
<protein>
    <submittedName>
        <fullName evidence="2">Slp family lipoprotein</fullName>
    </submittedName>
</protein>
<evidence type="ECO:0000313" key="2">
    <source>
        <dbReference type="EMBL" id="MEL1264914.1"/>
    </source>
</evidence>
<reference evidence="2 3" key="1">
    <citation type="submission" date="2024-04" db="EMBL/GenBank/DDBJ databases">
        <title>Draft genome sequence of Pseudoxanthomonas putridarboris WD12.</title>
        <authorList>
            <person name="Oh J."/>
        </authorList>
    </citation>
    <scope>NUCLEOTIDE SEQUENCE [LARGE SCALE GENOMIC DNA]</scope>
    <source>
        <strain evidence="2 3">WD12</strain>
    </source>
</reference>
<keyword evidence="2" id="KW-0449">Lipoprotein</keyword>
<dbReference type="EMBL" id="JBBWWT010000004">
    <property type="protein sequence ID" value="MEL1264914.1"/>
    <property type="molecule type" value="Genomic_DNA"/>
</dbReference>